<evidence type="ECO:0000313" key="3">
    <source>
        <dbReference type="Proteomes" id="UP000053477"/>
    </source>
</evidence>
<name>A0A0H2R5Y6_9AGAM</name>
<dbReference type="EMBL" id="KQ086150">
    <property type="protein sequence ID" value="KLO07269.1"/>
    <property type="molecule type" value="Genomic_DNA"/>
</dbReference>
<organism evidence="2 3">
    <name type="scientific">Schizopora paradoxa</name>
    <dbReference type="NCBI Taxonomy" id="27342"/>
    <lineage>
        <taxon>Eukaryota</taxon>
        <taxon>Fungi</taxon>
        <taxon>Dikarya</taxon>
        <taxon>Basidiomycota</taxon>
        <taxon>Agaricomycotina</taxon>
        <taxon>Agaricomycetes</taxon>
        <taxon>Hymenochaetales</taxon>
        <taxon>Schizoporaceae</taxon>
        <taxon>Schizopora</taxon>
    </lineage>
</organism>
<reference evidence="2 3" key="1">
    <citation type="submission" date="2015-04" db="EMBL/GenBank/DDBJ databases">
        <title>Complete genome sequence of Schizopora paradoxa KUC8140, a cosmopolitan wood degrader in East Asia.</title>
        <authorList>
            <consortium name="DOE Joint Genome Institute"/>
            <person name="Min B."/>
            <person name="Park H."/>
            <person name="Jang Y."/>
            <person name="Kim J.-J."/>
            <person name="Kim K.H."/>
            <person name="Pangilinan J."/>
            <person name="Lipzen A."/>
            <person name="Riley R."/>
            <person name="Grigoriev I.V."/>
            <person name="Spatafora J.W."/>
            <person name="Choi I.-G."/>
        </authorList>
    </citation>
    <scope>NUCLEOTIDE SEQUENCE [LARGE SCALE GENOMIC DNA]</scope>
    <source>
        <strain evidence="2 3">KUC8140</strain>
    </source>
</reference>
<dbReference type="PROSITE" id="PS50181">
    <property type="entry name" value="FBOX"/>
    <property type="match status" value="1"/>
</dbReference>
<accession>A0A0H2R5Y6</accession>
<sequence length="495" mass="56166">MSIDLKNAKIALRQMKDARSLLFSISESLDDAIQVVSKAITIDCRSTGLSLLPDDVLTSIFEMYIEMSVTAGGFVYPTVSPHVLASVCRRFRQIVLTCPGLWKHVSLEFSKMRLLSLKDRCPAPIIHVGAAYELSRMNLDNFPFIHPCQQWREFRLIYVNDEIGHLYFESLKSLIQTPLEALERLSISNELDVFENEEQMGPFSIYLDGDDLRTLSSWQMPNLTRLELRNIIPMAPLQCGNVTAFDLHVQDYQVEVLSMAAFRKLLLSMPKVQSLSIALDVSASFDTSPDTRLSLPSLRSLELQIHGNTTPSLTTSQIMGLLNTEDLTRLVFRLIGDYGSEGLLLEGFVFAVVAPTFGPHHEGRPTSFVRVEDFSLEVQHFRCRHGSLDRLFDAMPKVQNVSLKLARADAFIPYIFHHIKRGGMLGHLRSLRVALPRGCLDDFIDQAWNFEGFFGDGRCMDLEVLELEFIQTCNTESLRTRLCNFFGEKLCWIEN</sequence>
<protein>
    <recommendedName>
        <fullName evidence="1">F-box domain-containing protein</fullName>
    </recommendedName>
</protein>
<dbReference type="Proteomes" id="UP000053477">
    <property type="component" value="Unassembled WGS sequence"/>
</dbReference>
<gene>
    <name evidence="2" type="ORF">SCHPADRAFT_909657</name>
</gene>
<proteinExistence type="predicted"/>
<dbReference type="InParanoid" id="A0A0H2R5Y6"/>
<keyword evidence="3" id="KW-1185">Reference proteome</keyword>
<feature type="domain" description="F-box" evidence="1">
    <location>
        <begin position="46"/>
        <end position="105"/>
    </location>
</feature>
<dbReference type="AlphaFoldDB" id="A0A0H2R5Y6"/>
<evidence type="ECO:0000313" key="2">
    <source>
        <dbReference type="EMBL" id="KLO07269.1"/>
    </source>
</evidence>
<dbReference type="InterPro" id="IPR001810">
    <property type="entry name" value="F-box_dom"/>
</dbReference>
<evidence type="ECO:0000259" key="1">
    <source>
        <dbReference type="PROSITE" id="PS50181"/>
    </source>
</evidence>
<dbReference type="Gene3D" id="1.20.1280.50">
    <property type="match status" value="1"/>
</dbReference>
<dbReference type="OrthoDB" id="2616303at2759"/>